<evidence type="ECO:0000313" key="6">
    <source>
        <dbReference type="Proteomes" id="UP000321249"/>
    </source>
</evidence>
<accession>A0A5C6TRX3</accession>
<dbReference type="Pfam" id="PF01551">
    <property type="entry name" value="Peptidase_M23"/>
    <property type="match status" value="1"/>
</dbReference>
<evidence type="ECO:0000313" key="5">
    <source>
        <dbReference type="EMBL" id="TXC62986.1"/>
    </source>
</evidence>
<organism evidence="5 6">
    <name type="scientific">Allosphingosinicella ginsenosidimutans</name>
    <dbReference type="NCBI Taxonomy" id="1176539"/>
    <lineage>
        <taxon>Bacteria</taxon>
        <taxon>Pseudomonadati</taxon>
        <taxon>Pseudomonadota</taxon>
        <taxon>Alphaproteobacteria</taxon>
        <taxon>Sphingomonadales</taxon>
        <taxon>Sphingomonadaceae</taxon>
        <taxon>Allosphingosinicella</taxon>
    </lineage>
</organism>
<feature type="signal peptide" evidence="3">
    <location>
        <begin position="1"/>
        <end position="19"/>
    </location>
</feature>
<evidence type="ECO:0000259" key="4">
    <source>
        <dbReference type="Pfam" id="PF01551"/>
    </source>
</evidence>
<dbReference type="GO" id="GO:0004222">
    <property type="term" value="F:metalloendopeptidase activity"/>
    <property type="evidence" value="ECO:0007669"/>
    <property type="project" value="TreeGrafter"/>
</dbReference>
<dbReference type="AlphaFoldDB" id="A0A5C6TRX3"/>
<comment type="caution">
    <text evidence="5">The sequence shown here is derived from an EMBL/GenBank/DDBJ whole genome shotgun (WGS) entry which is preliminary data.</text>
</comment>
<dbReference type="RefSeq" id="WP_147042387.1">
    <property type="nucleotide sequence ID" value="NZ_BAABIR010000002.1"/>
</dbReference>
<protein>
    <submittedName>
        <fullName evidence="5">Peptidoglycan DD-metalloendopeptidase family protein</fullName>
    </submittedName>
</protein>
<keyword evidence="2" id="KW-0175">Coiled coil</keyword>
<sequence length="381" mass="39720">MRFVILGLVALILAGAGAAASIAPENFAEARREAAAAEARYRALDARARRATDAAERARAQSEALAARIEAAEAGLTLSERRIAAVAQLQAAQRARLAERQRPLAQLTAALETMARRPAALALIQPGTVGDAAHVRALLAATLPEIRRRTADLRAEVARSEALRRQFESARAALAGSRADLAERRGALARFEADQRARSSALSGLATVEADRALAFGEEARALAATIGTRRYQEALAASLAQLPGPSPRPGSGAARPARPRVPYLLPVEGRLVTGVGEISDGGVHARGLTFETAPNAPVVAPANGRILYAARFGSYANVVILDHGRGWASVVTNLASIDVAAGQMVRRGDPLGNAGAGAPRVSIELRHQGQPVPIAGLLAP</sequence>
<dbReference type="InterPro" id="IPR050570">
    <property type="entry name" value="Cell_wall_metabolism_enzyme"/>
</dbReference>
<dbReference type="OrthoDB" id="9809144at2"/>
<evidence type="ECO:0000256" key="2">
    <source>
        <dbReference type="SAM" id="Coils"/>
    </source>
</evidence>
<dbReference type="Proteomes" id="UP000321249">
    <property type="component" value="Unassembled WGS sequence"/>
</dbReference>
<dbReference type="EMBL" id="VOQQ01000001">
    <property type="protein sequence ID" value="TXC62986.1"/>
    <property type="molecule type" value="Genomic_DNA"/>
</dbReference>
<keyword evidence="6" id="KW-1185">Reference proteome</keyword>
<dbReference type="PANTHER" id="PTHR21666">
    <property type="entry name" value="PEPTIDASE-RELATED"/>
    <property type="match status" value="1"/>
</dbReference>
<gene>
    <name evidence="5" type="ORF">FRZ32_04465</name>
</gene>
<feature type="domain" description="M23ase beta-sheet core" evidence="4">
    <location>
        <begin position="287"/>
        <end position="373"/>
    </location>
</feature>
<dbReference type="CDD" id="cd12797">
    <property type="entry name" value="M23_peptidase"/>
    <property type="match status" value="1"/>
</dbReference>
<dbReference type="Gene3D" id="2.70.70.10">
    <property type="entry name" value="Glucose Permease (Domain IIA)"/>
    <property type="match status" value="1"/>
</dbReference>
<name>A0A5C6TRX3_9SPHN</name>
<evidence type="ECO:0000256" key="3">
    <source>
        <dbReference type="SAM" id="SignalP"/>
    </source>
</evidence>
<dbReference type="SUPFAM" id="SSF51261">
    <property type="entry name" value="Duplicated hybrid motif"/>
    <property type="match status" value="1"/>
</dbReference>
<evidence type="ECO:0000256" key="1">
    <source>
        <dbReference type="ARBA" id="ARBA00022729"/>
    </source>
</evidence>
<keyword evidence="1 3" id="KW-0732">Signal</keyword>
<reference evidence="5 6" key="1">
    <citation type="journal article" date="2015" name="J. Microbiol.">
        <title>Sphingosinicella ginsenosidimutans sp. nov., with ginsenoside converting activity.</title>
        <authorList>
            <person name="Kim J.K."/>
            <person name="Kang M.S."/>
            <person name="Park S.C."/>
            <person name="Kim K.M."/>
            <person name="Choi K."/>
            <person name="Yoon M.H."/>
            <person name="Im W.T."/>
        </authorList>
    </citation>
    <scope>NUCLEOTIDE SEQUENCE [LARGE SCALE GENOMIC DNA]</scope>
    <source>
        <strain evidence="5 6">BS-11</strain>
    </source>
</reference>
<dbReference type="InterPro" id="IPR016047">
    <property type="entry name" value="M23ase_b-sheet_dom"/>
</dbReference>
<proteinExistence type="predicted"/>
<feature type="chain" id="PRO_5022721785" evidence="3">
    <location>
        <begin position="20"/>
        <end position="381"/>
    </location>
</feature>
<dbReference type="InterPro" id="IPR011055">
    <property type="entry name" value="Dup_hybrid_motif"/>
</dbReference>
<feature type="coiled-coil region" evidence="2">
    <location>
        <begin position="27"/>
        <end position="75"/>
    </location>
</feature>
<dbReference type="PANTHER" id="PTHR21666:SF289">
    <property type="entry name" value="L-ALA--D-GLU ENDOPEPTIDASE"/>
    <property type="match status" value="1"/>
</dbReference>